<dbReference type="Gene3D" id="2.40.160.50">
    <property type="entry name" value="membrane protein fhac: a member of the omp85/tpsb transporter family"/>
    <property type="match status" value="1"/>
</dbReference>
<dbReference type="AlphaFoldDB" id="A0A0A2C7M3"/>
<evidence type="ECO:0000256" key="2">
    <source>
        <dbReference type="ARBA" id="ARBA00022692"/>
    </source>
</evidence>
<dbReference type="InterPro" id="IPR039910">
    <property type="entry name" value="D15-like"/>
</dbReference>
<keyword evidence="3" id="KW-0732">Signal</keyword>
<dbReference type="GO" id="GO:0019867">
    <property type="term" value="C:outer membrane"/>
    <property type="evidence" value="ECO:0007669"/>
    <property type="project" value="InterPro"/>
</dbReference>
<dbReference type="Proteomes" id="UP000030392">
    <property type="component" value="Unassembled WGS sequence"/>
</dbReference>
<reference evidence="10" key="1">
    <citation type="journal article" date="2014" name="Sci. Data">
        <title>Genomes of diverse isolates of the marine cyanobacterium Prochlorococcus.</title>
        <authorList>
            <person name="Biller S."/>
            <person name="Berube P."/>
            <person name="Thompson J."/>
            <person name="Kelly L."/>
            <person name="Roggensack S."/>
            <person name="Awad L."/>
            <person name="Roache-Johnson K."/>
            <person name="Ding H."/>
            <person name="Giovannoni S.J."/>
            <person name="Moore L.R."/>
            <person name="Chisholm S.W."/>
        </authorList>
    </citation>
    <scope>NUCLEOTIDE SEQUENCE [LARGE SCALE GENOMIC DNA]</scope>
    <source>
        <strain evidence="10">PAC1</strain>
    </source>
</reference>
<dbReference type="EMBL" id="JNAX01000010">
    <property type="protein sequence ID" value="KGG20890.1"/>
    <property type="molecule type" value="Genomic_DNA"/>
</dbReference>
<keyword evidence="2 6" id="KW-0812">Transmembrane</keyword>
<dbReference type="PANTHER" id="PTHR12815:SF47">
    <property type="entry name" value="TRANSLOCATION AND ASSEMBLY MODULE SUBUNIT TAMA"/>
    <property type="match status" value="1"/>
</dbReference>
<comment type="caution">
    <text evidence="9">The sequence shown here is derived from an EMBL/GenBank/DDBJ whole genome shotgun (WGS) entry which is preliminary data.</text>
</comment>
<keyword evidence="4 6" id="KW-0472">Membrane</keyword>
<evidence type="ECO:0000259" key="8">
    <source>
        <dbReference type="Pfam" id="PF08479"/>
    </source>
</evidence>
<evidence type="ECO:0000256" key="6">
    <source>
        <dbReference type="SAM" id="Phobius"/>
    </source>
</evidence>
<protein>
    <submittedName>
        <fullName evidence="9">Outer membrane protein/protective antigen OMA87</fullName>
    </submittedName>
</protein>
<sequence>MFKRHSSSNRKLIGRGAYAIALAFPFISLFGETKASKIFSSENQFFVQNKQSKRLRFSHQLNPNKLKLNFDDFLISEGENQKDENAVVEEKRVLISEIVIEGLEDHPDKERLEVIAYDAMLIRPGSKVTSEEVKKDLDRIYSTGWFSGAKIESLQSSLGVQLLINIEPNPILNKISILPLERKLSNTKLNEIFSNDYGKTLNLNTLQIRIKEIKDWYASQGYSLSRVSGPSRVTKEGRVELNIQEGYIAGIQINFIDEDGNTEDEKGNLIKGKTKRWVIERELITKVGDIFNRNKLESDIKRLYSTLLFSDVKVTLKPVISEPGKIIVSLGITEQRTGSLTGGLGYSGGQGVFGQIGLQESNLVGRSWSSNMNLTYGEYGALLNLSLYDPWIKNDKHRTSFRTSLYLSRDVPQEFRSQEGGSIRGVIDRYEAPNSLTSFDTNQSQNLDLNNNNTLIETGPFTNLSSAQLSAPQFSWFDYEGDSIVLERTGGGFSFARPLNGGQPLKKVPWSVLIGANFQKVKPIDYAGDKRPYGVASTNFIDGKVPKNEVICVAYNCSTENTLVSFKSAVTYNNLDNSRNPTSGDYLNIGSEQFISLGDNSPTFNRTRVSYSRFYPVNWMKFHKGCRPKPGEKSDCSQSIGFQAKIGTIIGDLPPYEAFCLGGSSSVRGWNSCDLGVARNFGEATGEYRFPIWRLVSGVLFVDAGSDFGSQSNVPGKPGKILEKPGSGFSVGPGAVINTPVGPIRIEAATQDFSGNWRYNIGIGWKF</sequence>
<evidence type="ECO:0000256" key="5">
    <source>
        <dbReference type="ARBA" id="ARBA00023237"/>
    </source>
</evidence>
<dbReference type="RefSeq" id="WP_036905399.1">
    <property type="nucleotide sequence ID" value="NZ_CP138967.1"/>
</dbReference>
<evidence type="ECO:0000259" key="7">
    <source>
        <dbReference type="Pfam" id="PF01103"/>
    </source>
</evidence>
<feature type="domain" description="Polypeptide-transport-associated ShlB-type" evidence="8">
    <location>
        <begin position="182"/>
        <end position="246"/>
    </location>
</feature>
<comment type="subcellular location">
    <subcellularLocation>
        <location evidence="1">Membrane</location>
    </subcellularLocation>
</comment>
<dbReference type="Pfam" id="PF01103">
    <property type="entry name" value="Omp85"/>
    <property type="match status" value="1"/>
</dbReference>
<evidence type="ECO:0000256" key="4">
    <source>
        <dbReference type="ARBA" id="ARBA00023136"/>
    </source>
</evidence>
<dbReference type="PANTHER" id="PTHR12815">
    <property type="entry name" value="SORTING AND ASSEMBLY MACHINERY SAMM50 PROTEIN FAMILY MEMBER"/>
    <property type="match status" value="1"/>
</dbReference>
<feature type="domain" description="Bacterial surface antigen (D15)" evidence="7">
    <location>
        <begin position="362"/>
        <end position="765"/>
    </location>
</feature>
<keyword evidence="5" id="KW-0998">Cell outer membrane</keyword>
<proteinExistence type="predicted"/>
<feature type="transmembrane region" description="Helical" evidence="6">
    <location>
        <begin position="12"/>
        <end position="31"/>
    </location>
</feature>
<dbReference type="InterPro" id="IPR000184">
    <property type="entry name" value="Bac_surfAg_D15"/>
</dbReference>
<keyword evidence="6" id="KW-1133">Transmembrane helix</keyword>
<gene>
    <name evidence="9" type="ORF">EV03_0827</name>
</gene>
<accession>A0A0A2C7M3</accession>
<name>A0A0A2C7M3_PROMR</name>
<evidence type="ECO:0000256" key="3">
    <source>
        <dbReference type="ARBA" id="ARBA00022729"/>
    </source>
</evidence>
<dbReference type="InterPro" id="IPR013686">
    <property type="entry name" value="Polypept-transport_assoc_ShlB"/>
</dbReference>
<dbReference type="Pfam" id="PF08479">
    <property type="entry name" value="POTRA_2"/>
    <property type="match status" value="1"/>
</dbReference>
<evidence type="ECO:0000313" key="9">
    <source>
        <dbReference type="EMBL" id="KGG20890.1"/>
    </source>
</evidence>
<dbReference type="Gene3D" id="3.10.20.310">
    <property type="entry name" value="membrane protein fhac"/>
    <property type="match status" value="3"/>
</dbReference>
<evidence type="ECO:0000313" key="10">
    <source>
        <dbReference type="Proteomes" id="UP000030392"/>
    </source>
</evidence>
<evidence type="ECO:0000256" key="1">
    <source>
        <dbReference type="ARBA" id="ARBA00004370"/>
    </source>
</evidence>
<organism evidence="9 10">
    <name type="scientific">Prochlorococcus marinus str. PAC1</name>
    <dbReference type="NCBI Taxonomy" id="59924"/>
    <lineage>
        <taxon>Bacteria</taxon>
        <taxon>Bacillati</taxon>
        <taxon>Cyanobacteriota</taxon>
        <taxon>Cyanophyceae</taxon>
        <taxon>Synechococcales</taxon>
        <taxon>Prochlorococcaceae</taxon>
        <taxon>Prochlorococcus</taxon>
    </lineage>
</organism>